<dbReference type="SUPFAM" id="SSF53067">
    <property type="entry name" value="Actin-like ATPase domain"/>
    <property type="match status" value="2"/>
</dbReference>
<keyword evidence="3" id="KW-1185">Reference proteome</keyword>
<dbReference type="GO" id="GO:0047931">
    <property type="term" value="F:glucosamine kinase activity"/>
    <property type="evidence" value="ECO:0007669"/>
    <property type="project" value="UniProtKB-EC"/>
</dbReference>
<dbReference type="EC" id="2.7.1.8" evidence="2"/>
<dbReference type="CDD" id="cd24007">
    <property type="entry name" value="ASKHA_NBD_eukNAGK-like"/>
    <property type="match status" value="1"/>
</dbReference>
<sequence>MNSAYVLGVDAGGSKTRVSLGRVTDGQLHGITTAVGGAGNPRSVGFERALGEIGETVQRAFQAASIKPTTVSHACLCIAGAGRQEEQQRILDWCVASKLAVHPAVVSDAECLLAASDSVGVALIAGTGSMAWGCSHRGQTTRAGGCGYLLDDEGSGFWLGKEILRHCCMSADARQSTTSLVPPVLAYLDLASPDHIIAWCYDGTDARQRIASLAPLVFEEYGHDAVAQEIVHAGAHALADLVAAVSHQLRFAARSYTLACAGSVLLNQPIYRELLESRLRQLEVEPREVRWIGNPAEGALELAWKACVG</sequence>
<evidence type="ECO:0000313" key="3">
    <source>
        <dbReference type="Proteomes" id="UP000318053"/>
    </source>
</evidence>
<dbReference type="Gene3D" id="3.30.420.40">
    <property type="match status" value="2"/>
</dbReference>
<reference evidence="2 3" key="1">
    <citation type="submission" date="2019-02" db="EMBL/GenBank/DDBJ databases">
        <title>Deep-cultivation of Planctomycetes and their phenomic and genomic characterization uncovers novel biology.</title>
        <authorList>
            <person name="Wiegand S."/>
            <person name="Jogler M."/>
            <person name="Boedeker C."/>
            <person name="Pinto D."/>
            <person name="Vollmers J."/>
            <person name="Rivas-Marin E."/>
            <person name="Kohn T."/>
            <person name="Peeters S.H."/>
            <person name="Heuer A."/>
            <person name="Rast P."/>
            <person name="Oberbeckmann S."/>
            <person name="Bunk B."/>
            <person name="Jeske O."/>
            <person name="Meyerdierks A."/>
            <person name="Storesund J.E."/>
            <person name="Kallscheuer N."/>
            <person name="Luecker S."/>
            <person name="Lage O.M."/>
            <person name="Pohl T."/>
            <person name="Merkel B.J."/>
            <person name="Hornburger P."/>
            <person name="Mueller R.-W."/>
            <person name="Bruemmer F."/>
            <person name="Labrenz M."/>
            <person name="Spormann A.M."/>
            <person name="Op Den Camp H."/>
            <person name="Overmann J."/>
            <person name="Amann R."/>
            <person name="Jetten M.S.M."/>
            <person name="Mascher T."/>
            <person name="Medema M.H."/>
            <person name="Devos D.P."/>
            <person name="Kaster A.-K."/>
            <person name="Ovreas L."/>
            <person name="Rohde M."/>
            <person name="Galperin M.Y."/>
            <person name="Jogler C."/>
        </authorList>
    </citation>
    <scope>NUCLEOTIDE SEQUENCE [LARGE SCALE GENOMIC DNA]</scope>
    <source>
        <strain evidence="2 3">CA85</strain>
    </source>
</reference>
<organism evidence="2 3">
    <name type="scientific">Allorhodopirellula solitaria</name>
    <dbReference type="NCBI Taxonomy" id="2527987"/>
    <lineage>
        <taxon>Bacteria</taxon>
        <taxon>Pseudomonadati</taxon>
        <taxon>Planctomycetota</taxon>
        <taxon>Planctomycetia</taxon>
        <taxon>Pirellulales</taxon>
        <taxon>Pirellulaceae</taxon>
        <taxon>Allorhodopirellula</taxon>
    </lineage>
</organism>
<dbReference type="RefSeq" id="WP_186774677.1">
    <property type="nucleotide sequence ID" value="NZ_SJPK01000001.1"/>
</dbReference>
<gene>
    <name evidence="2" type="primary">gspK</name>
    <name evidence="2" type="ORF">CA85_02510</name>
</gene>
<protein>
    <submittedName>
        <fullName evidence="2">Glucosamine kinase GspK</fullName>
        <ecNumber evidence="2">2.7.1.8</ecNumber>
    </submittedName>
</protein>
<feature type="domain" description="ATPase BadF/BadG/BcrA/BcrD type" evidence="1">
    <location>
        <begin position="7"/>
        <end position="303"/>
    </location>
</feature>
<dbReference type="InterPro" id="IPR043129">
    <property type="entry name" value="ATPase_NBD"/>
</dbReference>
<comment type="caution">
    <text evidence="2">The sequence shown here is derived from an EMBL/GenBank/DDBJ whole genome shotgun (WGS) entry which is preliminary data.</text>
</comment>
<proteinExistence type="predicted"/>
<evidence type="ECO:0000313" key="2">
    <source>
        <dbReference type="EMBL" id="TWT74963.1"/>
    </source>
</evidence>
<name>A0A5C5YJB7_9BACT</name>
<dbReference type="EMBL" id="SJPK01000001">
    <property type="protein sequence ID" value="TWT74963.1"/>
    <property type="molecule type" value="Genomic_DNA"/>
</dbReference>
<dbReference type="InterPro" id="IPR052519">
    <property type="entry name" value="Euk-type_GlcNAc_Kinase"/>
</dbReference>
<keyword evidence="2" id="KW-0418">Kinase</keyword>
<dbReference type="PANTHER" id="PTHR43190">
    <property type="entry name" value="N-ACETYL-D-GLUCOSAMINE KINASE"/>
    <property type="match status" value="1"/>
</dbReference>
<dbReference type="PANTHER" id="PTHR43190:SF3">
    <property type="entry name" value="N-ACETYL-D-GLUCOSAMINE KINASE"/>
    <property type="match status" value="1"/>
</dbReference>
<accession>A0A5C5YJB7</accession>
<keyword evidence="2" id="KW-0808">Transferase</keyword>
<dbReference type="Proteomes" id="UP000318053">
    <property type="component" value="Unassembled WGS sequence"/>
</dbReference>
<dbReference type="Pfam" id="PF01869">
    <property type="entry name" value="BcrAD_BadFG"/>
    <property type="match status" value="1"/>
</dbReference>
<dbReference type="AlphaFoldDB" id="A0A5C5YJB7"/>
<evidence type="ECO:0000259" key="1">
    <source>
        <dbReference type="Pfam" id="PF01869"/>
    </source>
</evidence>
<dbReference type="InterPro" id="IPR002731">
    <property type="entry name" value="ATPase_BadF"/>
</dbReference>